<feature type="chain" id="PRO_5037816956" description="receptor protein serine/threonine kinase" evidence="20">
    <location>
        <begin position="25"/>
        <end position="566"/>
    </location>
</feature>
<keyword evidence="17" id="KW-0675">Receptor</keyword>
<comment type="similarity">
    <text evidence="4">Belongs to the protein kinase superfamily. TKL Ser/Thr protein kinase family. TGFB receptor subfamily.</text>
</comment>
<evidence type="ECO:0000256" key="13">
    <source>
        <dbReference type="ARBA" id="ARBA00022840"/>
    </source>
</evidence>
<comment type="cofactor">
    <cofactor evidence="2">
        <name>Mg(2+)</name>
        <dbReference type="ChEBI" id="CHEBI:18420"/>
    </cofactor>
</comment>
<dbReference type="InterPro" id="IPR045860">
    <property type="entry name" value="Snake_toxin-like_sf"/>
</dbReference>
<dbReference type="PROSITE" id="PS50011">
    <property type="entry name" value="PROTEIN_KINASE_DOM"/>
    <property type="match status" value="1"/>
</dbReference>
<evidence type="ECO:0000256" key="16">
    <source>
        <dbReference type="ARBA" id="ARBA00023136"/>
    </source>
</evidence>
<comment type="cofactor">
    <cofactor evidence="1">
        <name>Mn(2+)</name>
        <dbReference type="ChEBI" id="CHEBI:29035"/>
    </cofactor>
</comment>
<dbReference type="InterPro" id="IPR003605">
    <property type="entry name" value="GS_dom"/>
</dbReference>
<proteinExistence type="inferred from homology"/>
<name>A0A914VU19_9BILA</name>
<feature type="transmembrane region" description="Helical" evidence="19">
    <location>
        <begin position="185"/>
        <end position="209"/>
    </location>
</feature>
<keyword evidence="15 19" id="KW-1133">Transmembrane helix</keyword>
<evidence type="ECO:0000256" key="5">
    <source>
        <dbReference type="ARBA" id="ARBA00012401"/>
    </source>
</evidence>
<evidence type="ECO:0000256" key="18">
    <source>
        <dbReference type="PROSITE-ProRule" id="PRU10141"/>
    </source>
</evidence>
<dbReference type="Gene3D" id="3.30.200.20">
    <property type="entry name" value="Phosphorylase Kinase, domain 1"/>
    <property type="match status" value="1"/>
</dbReference>
<dbReference type="InterPro" id="IPR017441">
    <property type="entry name" value="Protein_kinase_ATP_BS"/>
</dbReference>
<dbReference type="SUPFAM" id="SSF56112">
    <property type="entry name" value="Protein kinase-like (PK-like)"/>
    <property type="match status" value="1"/>
</dbReference>
<evidence type="ECO:0000313" key="23">
    <source>
        <dbReference type="Proteomes" id="UP000887566"/>
    </source>
</evidence>
<dbReference type="FunFam" id="1.10.510.10:FF:000304">
    <property type="entry name" value="Receptor protein serine/threonine kinase"/>
    <property type="match status" value="1"/>
</dbReference>
<dbReference type="GO" id="GO:0005524">
    <property type="term" value="F:ATP binding"/>
    <property type="evidence" value="ECO:0007669"/>
    <property type="project" value="UniProtKB-UniRule"/>
</dbReference>
<evidence type="ECO:0000256" key="19">
    <source>
        <dbReference type="SAM" id="Phobius"/>
    </source>
</evidence>
<evidence type="ECO:0000256" key="4">
    <source>
        <dbReference type="ARBA" id="ARBA00009605"/>
    </source>
</evidence>
<dbReference type="SMART" id="SM00220">
    <property type="entry name" value="S_TKc"/>
    <property type="match status" value="1"/>
</dbReference>
<comment type="subcellular location">
    <subcellularLocation>
        <location evidence="3">Membrane</location>
        <topology evidence="3">Single-pass type I membrane protein</topology>
    </subcellularLocation>
</comment>
<dbReference type="CDD" id="cd14056">
    <property type="entry name" value="STKc_TGFbR_I"/>
    <property type="match status" value="1"/>
</dbReference>
<accession>A0A914VU19</accession>
<dbReference type="PANTHER" id="PTHR23255">
    <property type="entry name" value="TRANSFORMING GROWTH FACTOR-BETA RECEPTOR TYPE I AND II"/>
    <property type="match status" value="1"/>
</dbReference>
<evidence type="ECO:0000256" key="7">
    <source>
        <dbReference type="ARBA" id="ARBA00022679"/>
    </source>
</evidence>
<evidence type="ECO:0000256" key="11">
    <source>
        <dbReference type="ARBA" id="ARBA00022741"/>
    </source>
</evidence>
<evidence type="ECO:0000256" key="12">
    <source>
        <dbReference type="ARBA" id="ARBA00022777"/>
    </source>
</evidence>
<evidence type="ECO:0000256" key="8">
    <source>
        <dbReference type="ARBA" id="ARBA00022692"/>
    </source>
</evidence>
<dbReference type="Proteomes" id="UP000887566">
    <property type="component" value="Unplaced"/>
</dbReference>
<protein>
    <recommendedName>
        <fullName evidence="5">receptor protein serine/threonine kinase</fullName>
        <ecNumber evidence="5">2.7.11.30</ecNumber>
    </recommendedName>
</protein>
<keyword evidence="11 18" id="KW-0547">Nucleotide-binding</keyword>
<feature type="signal peptide" evidence="20">
    <location>
        <begin position="1"/>
        <end position="24"/>
    </location>
</feature>
<keyword evidence="9" id="KW-0479">Metal-binding</keyword>
<evidence type="ECO:0000256" key="9">
    <source>
        <dbReference type="ARBA" id="ARBA00022723"/>
    </source>
</evidence>
<evidence type="ECO:0000256" key="20">
    <source>
        <dbReference type="SAM" id="SignalP"/>
    </source>
</evidence>
<dbReference type="GO" id="GO:0004675">
    <property type="term" value="F:transmembrane receptor protein serine/threonine kinase activity"/>
    <property type="evidence" value="ECO:0007669"/>
    <property type="project" value="UniProtKB-EC"/>
</dbReference>
<evidence type="ECO:0000256" key="15">
    <source>
        <dbReference type="ARBA" id="ARBA00022989"/>
    </source>
</evidence>
<dbReference type="InterPro" id="IPR011009">
    <property type="entry name" value="Kinase-like_dom_sf"/>
</dbReference>
<keyword evidence="7" id="KW-0808">Transferase</keyword>
<dbReference type="Gene3D" id="2.10.60.10">
    <property type="entry name" value="CD59"/>
    <property type="match status" value="1"/>
</dbReference>
<dbReference type="SMART" id="SM00467">
    <property type="entry name" value="GS"/>
    <property type="match status" value="1"/>
</dbReference>
<dbReference type="PROSITE" id="PS51256">
    <property type="entry name" value="GS"/>
    <property type="match status" value="1"/>
</dbReference>
<dbReference type="AlphaFoldDB" id="A0A914VU19"/>
<keyword evidence="13 18" id="KW-0067">ATP-binding</keyword>
<keyword evidence="8 19" id="KW-0812">Transmembrane</keyword>
<dbReference type="GO" id="GO:0043235">
    <property type="term" value="C:receptor complex"/>
    <property type="evidence" value="ECO:0007669"/>
    <property type="project" value="TreeGrafter"/>
</dbReference>
<keyword evidence="23" id="KW-1185">Reference proteome</keyword>
<dbReference type="InterPro" id="IPR008271">
    <property type="entry name" value="Ser/Thr_kinase_AS"/>
</dbReference>
<evidence type="ECO:0000259" key="22">
    <source>
        <dbReference type="PROSITE" id="PS51256"/>
    </source>
</evidence>
<dbReference type="PANTHER" id="PTHR23255:SF71">
    <property type="entry name" value="RECEPTOR PROTEIN SERINE_THREONINE KINASE"/>
    <property type="match status" value="1"/>
</dbReference>
<evidence type="ECO:0000256" key="6">
    <source>
        <dbReference type="ARBA" id="ARBA00022527"/>
    </source>
</evidence>
<evidence type="ECO:0000256" key="2">
    <source>
        <dbReference type="ARBA" id="ARBA00001946"/>
    </source>
</evidence>
<feature type="binding site" evidence="18">
    <location>
        <position position="297"/>
    </location>
    <ligand>
        <name>ATP</name>
        <dbReference type="ChEBI" id="CHEBI:30616"/>
    </ligand>
</feature>
<evidence type="ECO:0000256" key="14">
    <source>
        <dbReference type="ARBA" id="ARBA00022842"/>
    </source>
</evidence>
<feature type="domain" description="GS" evidence="22">
    <location>
        <begin position="238"/>
        <end position="269"/>
    </location>
</feature>
<dbReference type="InterPro" id="IPR000719">
    <property type="entry name" value="Prot_kinase_dom"/>
</dbReference>
<keyword evidence="10 20" id="KW-0732">Signal</keyword>
<dbReference type="PROSITE" id="PS00108">
    <property type="entry name" value="PROTEIN_KINASE_ST"/>
    <property type="match status" value="1"/>
</dbReference>
<dbReference type="PROSITE" id="PS00107">
    <property type="entry name" value="PROTEIN_KINASE_ATP"/>
    <property type="match status" value="1"/>
</dbReference>
<dbReference type="Pfam" id="PF07714">
    <property type="entry name" value="PK_Tyr_Ser-Thr"/>
    <property type="match status" value="1"/>
</dbReference>
<dbReference type="InterPro" id="IPR001245">
    <property type="entry name" value="Ser-Thr/Tyr_kinase_cat_dom"/>
</dbReference>
<sequence length="566" mass="64048">MKRCAGIAVQLAIFCCVMVKPIHSLRPSLAKLPKEVPDPGQNLLDKMKKYDMHMDSPFVSDEILCNCTDVGCDAELTRLDDRFKGLCRSRGGACKKQLTRLNHEGVIHVALACVNPDDLQPFDRPLICEPIEIVLENTNVACCANQSFCNAKLNIDLKPDGHFEKTLAKIRQEEAVVPVYQSVTVWQIAVLTTVPLIILLICVLVYVLYRNRMLKEIRRKGINPYDKSHTLLLPYEVQTVEKLLTDAMCENSGSGTGFPIFVQRTIARQIELHQEIGRGRFGEVWLGHWKGEKVAVKIFSSRDEKSWFREVEVFQTIMLLHPNLLRFIASDNKDTGMSMQLWLITEYHEHGSLFDYLIAHTVTQGGLCKMVRSIACGLAFLHSEIRGTQSKPAIAHRDLKSKNILVKNDGSCCIADLGLAVRSFDNVLDIPDNQKCGTVRYLAPEILDGTLNKTHIDGFRTADIYAFGLIIWEIARRTNDGLVEAYELPYNELQQRDPTLSEMRKHVCTENRRPIIPNRWANCATLSDMSRLMKECWARNPSARLTAMNVRNAVDRLVAAENLVML</sequence>
<evidence type="ECO:0000259" key="21">
    <source>
        <dbReference type="PROSITE" id="PS50011"/>
    </source>
</evidence>
<dbReference type="WBParaSite" id="PSAMB.scaffold24size114047.g543.t1">
    <property type="protein sequence ID" value="PSAMB.scaffold24size114047.g543.t1"/>
    <property type="gene ID" value="PSAMB.scaffold24size114047.g543"/>
</dbReference>
<reference evidence="24" key="1">
    <citation type="submission" date="2022-11" db="UniProtKB">
        <authorList>
            <consortium name="WormBaseParasite"/>
        </authorList>
    </citation>
    <scope>IDENTIFICATION</scope>
</reference>
<keyword evidence="6" id="KW-0723">Serine/threonine-protein kinase</keyword>
<dbReference type="EC" id="2.7.11.30" evidence="5"/>
<evidence type="ECO:0000256" key="17">
    <source>
        <dbReference type="ARBA" id="ARBA00023170"/>
    </source>
</evidence>
<evidence type="ECO:0000313" key="24">
    <source>
        <dbReference type="WBParaSite" id="PSAMB.scaffold24size114047.g543.t1"/>
    </source>
</evidence>
<dbReference type="Gene3D" id="1.10.510.10">
    <property type="entry name" value="Transferase(Phosphotransferase) domain 1"/>
    <property type="match status" value="1"/>
</dbReference>
<organism evidence="23 24">
    <name type="scientific">Plectus sambesii</name>
    <dbReference type="NCBI Taxonomy" id="2011161"/>
    <lineage>
        <taxon>Eukaryota</taxon>
        <taxon>Metazoa</taxon>
        <taxon>Ecdysozoa</taxon>
        <taxon>Nematoda</taxon>
        <taxon>Chromadorea</taxon>
        <taxon>Plectida</taxon>
        <taxon>Plectina</taxon>
        <taxon>Plectoidea</taxon>
        <taxon>Plectidae</taxon>
        <taxon>Plectus</taxon>
    </lineage>
</organism>
<dbReference type="Pfam" id="PF08515">
    <property type="entry name" value="TGF_beta_GS"/>
    <property type="match status" value="1"/>
</dbReference>
<dbReference type="GO" id="GO:0071363">
    <property type="term" value="P:cellular response to growth factor stimulus"/>
    <property type="evidence" value="ECO:0007669"/>
    <property type="project" value="TreeGrafter"/>
</dbReference>
<keyword evidence="14" id="KW-0460">Magnesium</keyword>
<feature type="domain" description="Protein kinase" evidence="21">
    <location>
        <begin position="270"/>
        <end position="558"/>
    </location>
</feature>
<dbReference type="GO" id="GO:0005886">
    <property type="term" value="C:plasma membrane"/>
    <property type="evidence" value="ECO:0007669"/>
    <property type="project" value="TreeGrafter"/>
</dbReference>
<evidence type="ECO:0000256" key="10">
    <source>
        <dbReference type="ARBA" id="ARBA00022729"/>
    </source>
</evidence>
<evidence type="ECO:0000256" key="1">
    <source>
        <dbReference type="ARBA" id="ARBA00001936"/>
    </source>
</evidence>
<keyword evidence="12" id="KW-0418">Kinase</keyword>
<keyword evidence="16 19" id="KW-0472">Membrane</keyword>
<evidence type="ECO:0000256" key="3">
    <source>
        <dbReference type="ARBA" id="ARBA00004479"/>
    </source>
</evidence>
<dbReference type="InterPro" id="IPR000333">
    <property type="entry name" value="TGFB_receptor"/>
</dbReference>